<gene>
    <name evidence="1" type="ORF">N8T08_009888</name>
</gene>
<organism evidence="1 2">
    <name type="scientific">Aspergillus melleus</name>
    <dbReference type="NCBI Taxonomy" id="138277"/>
    <lineage>
        <taxon>Eukaryota</taxon>
        <taxon>Fungi</taxon>
        <taxon>Dikarya</taxon>
        <taxon>Ascomycota</taxon>
        <taxon>Pezizomycotina</taxon>
        <taxon>Eurotiomycetes</taxon>
        <taxon>Eurotiomycetidae</taxon>
        <taxon>Eurotiales</taxon>
        <taxon>Aspergillaceae</taxon>
        <taxon>Aspergillus</taxon>
        <taxon>Aspergillus subgen. Circumdati</taxon>
    </lineage>
</organism>
<evidence type="ECO:0000313" key="2">
    <source>
        <dbReference type="Proteomes" id="UP001177260"/>
    </source>
</evidence>
<proteinExistence type="predicted"/>
<protein>
    <submittedName>
        <fullName evidence="1">Uncharacterized protein</fullName>
    </submittedName>
</protein>
<keyword evidence="2" id="KW-1185">Reference proteome</keyword>
<evidence type="ECO:0000313" key="1">
    <source>
        <dbReference type="EMBL" id="KAK1140782.1"/>
    </source>
</evidence>
<comment type="caution">
    <text evidence="1">The sequence shown here is derived from an EMBL/GenBank/DDBJ whole genome shotgun (WGS) entry which is preliminary data.</text>
</comment>
<dbReference type="Proteomes" id="UP001177260">
    <property type="component" value="Unassembled WGS sequence"/>
</dbReference>
<dbReference type="EMBL" id="JAOPJF010000075">
    <property type="protein sequence ID" value="KAK1140782.1"/>
    <property type="molecule type" value="Genomic_DNA"/>
</dbReference>
<sequence>MKRSIEANGPHVQSATACFLEATLCAATSDKTTKSRNNPTSSAPRKPVDRVGGRKCAVAADFHARTAN</sequence>
<name>A0ACC3AT63_9EURO</name>
<reference evidence="1 2" key="1">
    <citation type="journal article" date="2023" name="ACS Omega">
        <title>Identification of the Neoaspergillic Acid Biosynthesis Gene Cluster by Establishing an In Vitro CRISPR-Ribonucleoprotein Genetic System in Aspergillus melleus.</title>
        <authorList>
            <person name="Yuan B."/>
            <person name="Grau M.F."/>
            <person name="Murata R.M."/>
            <person name="Torok T."/>
            <person name="Venkateswaran K."/>
            <person name="Stajich J.E."/>
            <person name="Wang C.C.C."/>
        </authorList>
    </citation>
    <scope>NUCLEOTIDE SEQUENCE [LARGE SCALE GENOMIC DNA]</scope>
    <source>
        <strain evidence="1 2">IMV 1140</strain>
    </source>
</reference>
<accession>A0ACC3AT63</accession>